<feature type="transmembrane region" description="Helical" evidence="1">
    <location>
        <begin position="80"/>
        <end position="106"/>
    </location>
</feature>
<feature type="transmembrane region" description="Helical" evidence="1">
    <location>
        <begin position="39"/>
        <end position="59"/>
    </location>
</feature>
<dbReference type="OrthoDB" id="7030887at2"/>
<feature type="transmembrane region" description="Helical" evidence="1">
    <location>
        <begin position="368"/>
        <end position="393"/>
    </location>
</feature>
<feature type="transmembrane region" description="Helical" evidence="1">
    <location>
        <begin position="205"/>
        <end position="221"/>
    </location>
</feature>
<feature type="transmembrane region" description="Helical" evidence="1">
    <location>
        <begin position="343"/>
        <end position="362"/>
    </location>
</feature>
<dbReference type="KEGG" id="kge:TQ33_1399"/>
<evidence type="ECO:0000256" key="1">
    <source>
        <dbReference type="SAM" id="Phobius"/>
    </source>
</evidence>
<protein>
    <recommendedName>
        <fullName evidence="4">Polysaccharide biosynthesis protein</fullName>
    </recommendedName>
</protein>
<feature type="transmembrane region" description="Helical" evidence="1">
    <location>
        <begin position="171"/>
        <end position="193"/>
    </location>
</feature>
<dbReference type="HOGENOM" id="CLU_681272_0_0_6"/>
<keyword evidence="3" id="KW-1185">Reference proteome</keyword>
<reference evidence="2 3" key="1">
    <citation type="submission" date="2015-02" db="EMBL/GenBank/DDBJ databases">
        <title>Complete genome sequence of Kangiella geojedonensis strain YCS-5T.</title>
        <authorList>
            <person name="Kim K.M."/>
        </authorList>
    </citation>
    <scope>NUCLEOTIDE SEQUENCE [LARGE SCALE GENOMIC DNA]</scope>
    <source>
        <strain evidence="2 3">YCS-5</strain>
    </source>
</reference>
<organism evidence="2 3">
    <name type="scientific">Kangiella geojedonensis</name>
    <dbReference type="NCBI Taxonomy" id="914150"/>
    <lineage>
        <taxon>Bacteria</taxon>
        <taxon>Pseudomonadati</taxon>
        <taxon>Pseudomonadota</taxon>
        <taxon>Gammaproteobacteria</taxon>
        <taxon>Kangiellales</taxon>
        <taxon>Kangiellaceae</taxon>
        <taxon>Kangiella</taxon>
    </lineage>
</organism>
<keyword evidence="1" id="KW-1133">Transmembrane helix</keyword>
<evidence type="ECO:0000313" key="2">
    <source>
        <dbReference type="EMBL" id="AKE52348.1"/>
    </source>
</evidence>
<name>A0A0F6RCF1_9GAMM</name>
<feature type="transmembrane region" description="Helical" evidence="1">
    <location>
        <begin position="112"/>
        <end position="133"/>
    </location>
</feature>
<keyword evidence="1" id="KW-0812">Transmembrane</keyword>
<evidence type="ECO:0008006" key="4">
    <source>
        <dbReference type="Google" id="ProtNLM"/>
    </source>
</evidence>
<accession>A0A0F6RCF1</accession>
<feature type="transmembrane region" description="Helical" evidence="1">
    <location>
        <begin position="241"/>
        <end position="260"/>
    </location>
</feature>
<sequence>MLEIIRTWAYTLLLGLASLISFGKVFLYSHLLPIEDFAYINYFFIAVGVTFLLLGVGIVTRSHIEFVQKYKESKYESKNLVLVFQSPIIINGLISIAVLALSSFIVQQQNYILLYGAIIHSTLNLIFFLDIVYQKSTGDFMGYSLRLLIRNILILASGLFAFLILEKKEVIIYGELLALVLLNIKLLVVLFRNFIWPTKIFIKETLKYIPITLMAVLLQYSDRLSAAFVLNTSEFSNFSYYALIIIVGLTLQQIINTRFLRSITLDVMRDKKLAFGKTLVSTFYLFALQIVFISFVGYFLTNWFAPAWFTTDTYTLIIFILIAAIKGSDLMSGFCIASDEKKILFVFQISVATLILVLLFVFDLRYASLHILMTGILSAFVFCYFLMAISIYLKLRTHPDKTSG</sequence>
<proteinExistence type="predicted"/>
<feature type="transmembrane region" description="Helical" evidence="1">
    <location>
        <begin position="145"/>
        <end position="165"/>
    </location>
</feature>
<dbReference type="EMBL" id="CP010975">
    <property type="protein sequence ID" value="AKE52348.1"/>
    <property type="molecule type" value="Genomic_DNA"/>
</dbReference>
<dbReference type="RefSeq" id="WP_046561432.1">
    <property type="nucleotide sequence ID" value="NZ_CP010975.1"/>
</dbReference>
<dbReference type="STRING" id="914150.TQ33_1399"/>
<dbReference type="AlphaFoldDB" id="A0A0F6RCF1"/>
<gene>
    <name evidence="2" type="ORF">TQ33_1399</name>
</gene>
<evidence type="ECO:0000313" key="3">
    <source>
        <dbReference type="Proteomes" id="UP000034071"/>
    </source>
</evidence>
<keyword evidence="1" id="KW-0472">Membrane</keyword>
<feature type="transmembrane region" description="Helical" evidence="1">
    <location>
        <begin position="313"/>
        <end position="336"/>
    </location>
</feature>
<dbReference type="Proteomes" id="UP000034071">
    <property type="component" value="Chromosome"/>
</dbReference>
<feature type="transmembrane region" description="Helical" evidence="1">
    <location>
        <begin position="281"/>
        <end position="301"/>
    </location>
</feature>
<feature type="transmembrane region" description="Helical" evidence="1">
    <location>
        <begin position="7"/>
        <end position="27"/>
    </location>
</feature>